<protein>
    <submittedName>
        <fullName evidence="9">Gamma-interferon-inducible lysosomal thiol reductase</fullName>
    </submittedName>
    <submittedName>
        <fullName evidence="7">IFI30_1 protein</fullName>
    </submittedName>
</protein>
<comment type="similarity">
    <text evidence="2">Belongs to the GILT family.</text>
</comment>
<dbReference type="KEGG" id="fas:105271324"/>
<reference evidence="9" key="2">
    <citation type="submission" date="2025-04" db="UniProtKB">
        <authorList>
            <consortium name="RefSeq"/>
        </authorList>
    </citation>
    <scope>IDENTIFICATION</scope>
    <source>
        <strain evidence="9">USDA-PBARC FA_bdor</strain>
        <tissue evidence="9">Whole organism</tissue>
    </source>
</reference>
<keyword evidence="3" id="KW-0964">Secreted</keyword>
<sequence>MMRLPIISAFVLLCGSNANAESPCKSSPCITVDVYYESLCGDSMMFIRNELVPSYPDLKDYLNINFIPYGKASTKLEESKKYSFTCQHGPVECQGNKAQGCGYDAILNSGKTYEEKQSLAVAFIGCAMSSDNPGTAVPECAKTTGLSEETRKVIDDCINSEKGDALLAGYGEKTHDLNPALTSVPTIILDGVYSKENQRAAESNFKKLICDRIPDKPAACSK</sequence>
<dbReference type="AlphaFoldDB" id="A0A0C9R680"/>
<dbReference type="GeneID" id="105271324"/>
<keyword evidence="4 6" id="KW-0732">Signal</keyword>
<organism evidence="7">
    <name type="scientific">Fopius arisanus</name>
    <dbReference type="NCBI Taxonomy" id="64838"/>
    <lineage>
        <taxon>Eukaryota</taxon>
        <taxon>Metazoa</taxon>
        <taxon>Ecdysozoa</taxon>
        <taxon>Arthropoda</taxon>
        <taxon>Hexapoda</taxon>
        <taxon>Insecta</taxon>
        <taxon>Pterygota</taxon>
        <taxon>Neoptera</taxon>
        <taxon>Endopterygota</taxon>
        <taxon>Hymenoptera</taxon>
        <taxon>Apocrita</taxon>
        <taxon>Ichneumonoidea</taxon>
        <taxon>Braconidae</taxon>
        <taxon>Opiinae</taxon>
        <taxon>Fopius</taxon>
    </lineage>
</organism>
<evidence type="ECO:0000256" key="3">
    <source>
        <dbReference type="ARBA" id="ARBA00022525"/>
    </source>
</evidence>
<dbReference type="Pfam" id="PF03227">
    <property type="entry name" value="GILT"/>
    <property type="match status" value="1"/>
</dbReference>
<accession>A0A9R1U6T6</accession>
<evidence type="ECO:0000256" key="1">
    <source>
        <dbReference type="ARBA" id="ARBA00004613"/>
    </source>
</evidence>
<feature type="signal peptide" evidence="6">
    <location>
        <begin position="1"/>
        <end position="20"/>
    </location>
</feature>
<evidence type="ECO:0000256" key="5">
    <source>
        <dbReference type="ARBA" id="ARBA00023180"/>
    </source>
</evidence>
<evidence type="ECO:0000256" key="4">
    <source>
        <dbReference type="ARBA" id="ARBA00022729"/>
    </source>
</evidence>
<accession>A0A0C9R680</accession>
<reference evidence="7" key="1">
    <citation type="submission" date="2015-01" db="EMBL/GenBank/DDBJ databases">
        <title>Transcriptome Assembly of Fopius arisanus.</title>
        <authorList>
            <person name="Geib S."/>
        </authorList>
    </citation>
    <scope>NUCLEOTIDE SEQUENCE</scope>
</reference>
<comment type="subcellular location">
    <subcellularLocation>
        <location evidence="1">Secreted</location>
    </subcellularLocation>
</comment>
<keyword evidence="5" id="KW-0325">Glycoprotein</keyword>
<dbReference type="PANTHER" id="PTHR13234">
    <property type="entry name" value="GAMMA-INTERFERON INDUCIBLE LYSOSOMAL THIOL REDUCTASE GILT"/>
    <property type="match status" value="1"/>
</dbReference>
<dbReference type="OrthoDB" id="958254at2759"/>
<gene>
    <name evidence="7" type="primary">IFI30_1</name>
    <name evidence="9" type="synonym">LOC105271324</name>
    <name evidence="7" type="ORF">g.68173</name>
</gene>
<feature type="chain" id="PRO_5044541620" evidence="6">
    <location>
        <begin position="21"/>
        <end position="222"/>
    </location>
</feature>
<proteinExistence type="inferred from homology"/>
<evidence type="ECO:0000313" key="9">
    <source>
        <dbReference type="RefSeq" id="XP_011311096.1"/>
    </source>
</evidence>
<dbReference type="RefSeq" id="XP_011311096.1">
    <property type="nucleotide sequence ID" value="XM_011312794.1"/>
</dbReference>
<dbReference type="GO" id="GO:0005576">
    <property type="term" value="C:extracellular region"/>
    <property type="evidence" value="ECO:0007669"/>
    <property type="project" value="UniProtKB-SubCell"/>
</dbReference>
<name>A0A0C9R680_9HYME</name>
<dbReference type="Proteomes" id="UP000694866">
    <property type="component" value="Unplaced"/>
</dbReference>
<evidence type="ECO:0000256" key="6">
    <source>
        <dbReference type="SAM" id="SignalP"/>
    </source>
</evidence>
<dbReference type="PANTHER" id="PTHR13234:SF8">
    <property type="entry name" value="GAMMA-INTERFERON-INDUCIBLE LYSOSOMAL THIOL REDUCTASE"/>
    <property type="match status" value="1"/>
</dbReference>
<keyword evidence="8" id="KW-1185">Reference proteome</keyword>
<dbReference type="InterPro" id="IPR004911">
    <property type="entry name" value="Interferon-induced_GILT"/>
</dbReference>
<dbReference type="GO" id="GO:0016671">
    <property type="term" value="F:oxidoreductase activity, acting on a sulfur group of donors, disulfide as acceptor"/>
    <property type="evidence" value="ECO:0007669"/>
    <property type="project" value="InterPro"/>
</dbReference>
<evidence type="ECO:0000313" key="7">
    <source>
        <dbReference type="EMBL" id="JAG78064.1"/>
    </source>
</evidence>
<evidence type="ECO:0000256" key="2">
    <source>
        <dbReference type="ARBA" id="ARBA00005679"/>
    </source>
</evidence>
<evidence type="ECO:0000313" key="8">
    <source>
        <dbReference type="Proteomes" id="UP000694866"/>
    </source>
</evidence>
<dbReference type="EMBL" id="GBYB01008297">
    <property type="protein sequence ID" value="JAG78064.1"/>
    <property type="molecule type" value="Transcribed_RNA"/>
</dbReference>